<organism evidence="1 2">
    <name type="scientific">Acidocella aminolytica 101 = DSM 11237</name>
    <dbReference type="NCBI Taxonomy" id="1120923"/>
    <lineage>
        <taxon>Bacteria</taxon>
        <taxon>Pseudomonadati</taxon>
        <taxon>Pseudomonadota</taxon>
        <taxon>Alphaproteobacteria</taxon>
        <taxon>Acetobacterales</taxon>
        <taxon>Acidocellaceae</taxon>
        <taxon>Acidocella</taxon>
    </lineage>
</organism>
<protein>
    <recommendedName>
        <fullName evidence="3">Terminase</fullName>
    </recommendedName>
</protein>
<dbReference type="InterPro" id="IPR027417">
    <property type="entry name" value="P-loop_NTPase"/>
</dbReference>
<accession>A0A0D6PG00</accession>
<keyword evidence="2" id="KW-1185">Reference proteome</keyword>
<comment type="caution">
    <text evidence="1">The sequence shown here is derived from an EMBL/GenBank/DDBJ whole genome shotgun (WGS) entry which is preliminary data.</text>
</comment>
<dbReference type="EMBL" id="BANC01000030">
    <property type="protein sequence ID" value="GAN79789.1"/>
    <property type="molecule type" value="Genomic_DNA"/>
</dbReference>
<proteinExistence type="predicted"/>
<reference evidence="1 2" key="1">
    <citation type="submission" date="2012-11" db="EMBL/GenBank/DDBJ databases">
        <title>Whole genome sequence of Acidocella aminolytica 101 = DSM 11237.</title>
        <authorList>
            <person name="Azuma Y."/>
            <person name="Higashiura N."/>
            <person name="Hirakawa H."/>
            <person name="Matsushita K."/>
        </authorList>
    </citation>
    <scope>NUCLEOTIDE SEQUENCE [LARGE SCALE GENOMIC DNA]</scope>
    <source>
        <strain evidence="2">101 / DSM 11237</strain>
    </source>
</reference>
<dbReference type="STRING" id="1120923.SAMN02746095_02943"/>
<dbReference type="Proteomes" id="UP000032668">
    <property type="component" value="Unassembled WGS sequence"/>
</dbReference>
<sequence length="387" mass="43804">MKRAAQLAAKWSVHPDNEIWYGAPTFKQAKRVFWPRLKRAIPAHWVEHKNENECHLTTVAGHTLRIVGLDLYDNLRGSGLFFFIGDEWADVPPQAWIEVVSPMLSTAHGHSLKIGTPKGFDHFYDEYVLGQEGGEVDHKSWHYTTLQGGNVPQAELERAKRILDARTYEQEYEAGFVTYSGRVIYAFDRKLHVQDCPYKPELPVYIGMDFNLNPMSATVWQEYGGAIRQIDEIILPTSNTDDMSDVIAHRYGRPSFTPGEIEVGHITVYPDPAGAQSRTSAQGRTDISILRGRGFSVMAMSKAPLIRDRITETNARFRNAAGDIRAYVDPCCLQSIKAYEKQTYVEGTNDPDKKSGFDHIVDATGYFIYGRFAYKPARFNQGFNIGR</sequence>
<dbReference type="Gene3D" id="3.40.50.300">
    <property type="entry name" value="P-loop containing nucleotide triphosphate hydrolases"/>
    <property type="match status" value="1"/>
</dbReference>
<gene>
    <name evidence="1" type="ORF">Aam_030_022</name>
</gene>
<dbReference type="AlphaFoldDB" id="A0A0D6PG00"/>
<evidence type="ECO:0008006" key="3">
    <source>
        <dbReference type="Google" id="ProtNLM"/>
    </source>
</evidence>
<evidence type="ECO:0000313" key="1">
    <source>
        <dbReference type="EMBL" id="GAN79789.1"/>
    </source>
</evidence>
<name>A0A0D6PG00_9PROT</name>
<evidence type="ECO:0000313" key="2">
    <source>
        <dbReference type="Proteomes" id="UP000032668"/>
    </source>
</evidence>
<dbReference type="RefSeq" id="WP_199444679.1">
    <property type="nucleotide sequence ID" value="NZ_BANC01000030.1"/>
</dbReference>
<dbReference type="Gene3D" id="3.30.420.280">
    <property type="match status" value="1"/>
</dbReference>